<dbReference type="InterPro" id="IPR029058">
    <property type="entry name" value="AB_hydrolase_fold"/>
</dbReference>
<dbReference type="Gene3D" id="3.40.50.1820">
    <property type="entry name" value="alpha/beta hydrolase"/>
    <property type="match status" value="1"/>
</dbReference>
<dbReference type="PANTHER" id="PTHR24096:SF267">
    <property type="entry name" value="MALONATE--COA LIGASE ACSF3, MITOCHONDRIAL"/>
    <property type="match status" value="1"/>
</dbReference>
<name>A0ABQ0GJC1_9PEZI</name>
<dbReference type="InterPro" id="IPR001031">
    <property type="entry name" value="Thioesterase"/>
</dbReference>
<protein>
    <submittedName>
        <fullName evidence="4">Thioesterase domain</fullName>
    </submittedName>
</protein>
<dbReference type="InterPro" id="IPR000873">
    <property type="entry name" value="AMP-dep_synth/lig_dom"/>
</dbReference>
<dbReference type="InterPro" id="IPR009081">
    <property type="entry name" value="PP-bd_ACP"/>
</dbReference>
<dbReference type="SUPFAM" id="SSF47336">
    <property type="entry name" value="ACP-like"/>
    <property type="match status" value="1"/>
</dbReference>
<dbReference type="Pfam" id="PF00501">
    <property type="entry name" value="AMP-binding"/>
    <property type="match status" value="1"/>
</dbReference>
<evidence type="ECO:0000256" key="1">
    <source>
        <dbReference type="ARBA" id="ARBA00022450"/>
    </source>
</evidence>
<sequence>MNQTQDQPVWECLQDVLRLQAELSSGRYLIFYSLGSIASTPKRVSYNALYHESKKLSVRLSSLASFAEGRPVILHLDDHWDAVLWFWAVLLANGIPVLSSPLSNVGEHREKHLQGLSQLLESPICIVRAASLHLFEGGDHTLELYTVESLLSPKAVALRRSRKPKGRGINTSAVLMLTSGSTGNAKAVCLSHKQLMASVSGKTSVRPPSPDASFFNWIGLDHVAGLVEIHLQALWLGADQVHAHAADLVASPLLFLELLSRHKISRTFAPNFFLAKLVAAYDEDHGAKPSAPRRWDLSHLAAVVSGGEANPVPTCTAAAALLERYGATKSVIMPGFGMTETCAGAIYNVNCPELDIAHGRVVASLGRCMPGIEMRIMSDASDQPVAPGESGRLEVRGAVVFDGYYRNPAATSEAFTADGWFRTGDQANLDDEGNLCLTGRAKDVININGVKIVTADVQAALDAALRDTCATRVVCFPSRAARAATEQITVAYLPRTWPPKGEDMAAVDRLTRQSCMMVSSANRPVIFAVSEESLSLLPVTTLGKISGSKMTRLFEAGVFDKDVTYHGEAVSRFMLGQSTTSEAELSGFEAVLRADFAEIMGFPDPVMVGVETPVFELGFTSMDVIRLKHRVDTQLGISVPAVVFLKEHNVRLLAAALNNIVNRSLPTGPVLEAFEYEPVVTLRSSGTKPPLWLVHPGIGEILGFVALAQHLSSDDRPVHAFRPRGFESNQLPFTSISEAVDTYVSAIKNRQPHGPYVLAGYSYGGMLAFEMAKKLEAIAGLGEEGVKFLGSFNLPPHIKSRMRQLGWNICLLNLSQFLGLITVNQCIEMEAAPPDRYRGLPREDAFVAVLALADNERVRELGLSEEALVRWVDVAYGLQSMAVDYEPSGMVASIDIFHAEPPKVVAGSREEWVKKNLSRWSEFCHEVPRFHDVGGTHYTMLGPDHVETFAEILREALVARGV</sequence>
<dbReference type="SUPFAM" id="SSF56801">
    <property type="entry name" value="Acetyl-CoA synthetase-like"/>
    <property type="match status" value="1"/>
</dbReference>
<dbReference type="InterPro" id="IPR042099">
    <property type="entry name" value="ANL_N_sf"/>
</dbReference>
<keyword evidence="5" id="KW-1185">Reference proteome</keyword>
<comment type="caution">
    <text evidence="4">The sequence shown here is derived from an EMBL/GenBank/DDBJ whole genome shotgun (WGS) entry which is preliminary data.</text>
</comment>
<evidence type="ECO:0000313" key="5">
    <source>
        <dbReference type="Proteomes" id="UP001628179"/>
    </source>
</evidence>
<dbReference type="EMBL" id="BAAFSV010000004">
    <property type="protein sequence ID" value="GAB1317859.1"/>
    <property type="molecule type" value="Genomic_DNA"/>
</dbReference>
<evidence type="ECO:0000259" key="3">
    <source>
        <dbReference type="PROSITE" id="PS50075"/>
    </source>
</evidence>
<dbReference type="PANTHER" id="PTHR24096">
    <property type="entry name" value="LONG-CHAIN-FATTY-ACID--COA LIGASE"/>
    <property type="match status" value="1"/>
</dbReference>
<dbReference type="PROSITE" id="PS50075">
    <property type="entry name" value="CARRIER"/>
    <property type="match status" value="1"/>
</dbReference>
<dbReference type="RefSeq" id="XP_070919590.1">
    <property type="nucleotide sequence ID" value="XM_071063489.1"/>
</dbReference>
<dbReference type="InterPro" id="IPR020845">
    <property type="entry name" value="AMP-binding_CS"/>
</dbReference>
<dbReference type="InterPro" id="IPR036736">
    <property type="entry name" value="ACP-like_sf"/>
</dbReference>
<proteinExistence type="predicted"/>
<evidence type="ECO:0000256" key="2">
    <source>
        <dbReference type="ARBA" id="ARBA00022553"/>
    </source>
</evidence>
<evidence type="ECO:0000313" key="4">
    <source>
        <dbReference type="EMBL" id="GAB1317859.1"/>
    </source>
</evidence>
<reference evidence="4 5" key="1">
    <citation type="submission" date="2024-09" db="EMBL/GenBank/DDBJ databases">
        <title>Itraconazole resistance in Madurella fahalii resulting from another homologue of gene encoding cytochrome P450 14-alpha sterol demethylase (CYP51).</title>
        <authorList>
            <person name="Yoshioka I."/>
            <person name="Fahal A.H."/>
            <person name="Kaneko S."/>
            <person name="Yaguchi T."/>
        </authorList>
    </citation>
    <scope>NUCLEOTIDE SEQUENCE [LARGE SCALE GENOMIC DNA]</scope>
    <source>
        <strain evidence="4 5">IFM 68171</strain>
    </source>
</reference>
<dbReference type="GeneID" id="98178812"/>
<dbReference type="SUPFAM" id="SSF53474">
    <property type="entry name" value="alpha/beta-Hydrolases"/>
    <property type="match status" value="1"/>
</dbReference>
<dbReference type="Gene3D" id="3.40.50.12780">
    <property type="entry name" value="N-terminal domain of ligase-like"/>
    <property type="match status" value="1"/>
</dbReference>
<organism evidence="4 5">
    <name type="scientific">Madurella fahalii</name>
    <dbReference type="NCBI Taxonomy" id="1157608"/>
    <lineage>
        <taxon>Eukaryota</taxon>
        <taxon>Fungi</taxon>
        <taxon>Dikarya</taxon>
        <taxon>Ascomycota</taxon>
        <taxon>Pezizomycotina</taxon>
        <taxon>Sordariomycetes</taxon>
        <taxon>Sordariomycetidae</taxon>
        <taxon>Sordariales</taxon>
        <taxon>Sordariales incertae sedis</taxon>
        <taxon>Madurella</taxon>
    </lineage>
</organism>
<gene>
    <name evidence="4" type="ORF">MFIFM68171_08069</name>
</gene>
<keyword evidence="1" id="KW-0596">Phosphopantetheine</keyword>
<dbReference type="SMART" id="SM00823">
    <property type="entry name" value="PKS_PP"/>
    <property type="match status" value="1"/>
</dbReference>
<dbReference type="Gene3D" id="3.30.300.30">
    <property type="match status" value="1"/>
</dbReference>
<dbReference type="InterPro" id="IPR045851">
    <property type="entry name" value="AMP-bd_C_sf"/>
</dbReference>
<dbReference type="Pfam" id="PF00975">
    <property type="entry name" value="Thioesterase"/>
    <property type="match status" value="1"/>
</dbReference>
<accession>A0ABQ0GJC1</accession>
<dbReference type="Gene3D" id="1.10.1200.10">
    <property type="entry name" value="ACP-like"/>
    <property type="match status" value="1"/>
</dbReference>
<feature type="domain" description="Carrier" evidence="3">
    <location>
        <begin position="583"/>
        <end position="661"/>
    </location>
</feature>
<dbReference type="Proteomes" id="UP001628179">
    <property type="component" value="Unassembled WGS sequence"/>
</dbReference>
<dbReference type="PROSITE" id="PS00455">
    <property type="entry name" value="AMP_BINDING"/>
    <property type="match status" value="1"/>
</dbReference>
<keyword evidence="2" id="KW-0597">Phosphoprotein</keyword>
<dbReference type="InterPro" id="IPR020806">
    <property type="entry name" value="PKS_PP-bd"/>
</dbReference>
<dbReference type="Pfam" id="PF00550">
    <property type="entry name" value="PP-binding"/>
    <property type="match status" value="1"/>
</dbReference>